<evidence type="ECO:0000313" key="2">
    <source>
        <dbReference type="EMBL" id="PYD75541.1"/>
    </source>
</evidence>
<reference evidence="2 3" key="1">
    <citation type="submission" date="2017-07" db="EMBL/GenBank/DDBJ databases">
        <title>A draft genome sequence of Komagataeibacter sp. T5K1.</title>
        <authorList>
            <person name="Skraban J."/>
            <person name="Cleenwerck I."/>
            <person name="Vandamme P."/>
            <person name="Trcek J."/>
        </authorList>
    </citation>
    <scope>NUCLEOTIDE SEQUENCE [LARGE SCALE GENOMIC DNA]</scope>
    <source>
        <strain evidence="2 3">T5K1</strain>
    </source>
</reference>
<evidence type="ECO:0000313" key="3">
    <source>
        <dbReference type="Proteomes" id="UP000247609"/>
    </source>
</evidence>
<gene>
    <name evidence="2" type="ORF">CFR71_09120</name>
</gene>
<dbReference type="CDD" id="cd08946">
    <property type="entry name" value="SDR_e"/>
    <property type="match status" value="1"/>
</dbReference>
<accession>A0A318QD99</accession>
<evidence type="ECO:0000259" key="1">
    <source>
        <dbReference type="Pfam" id="PF01370"/>
    </source>
</evidence>
<organism evidence="2 3">
    <name type="scientific">Novacetimonas pomaceti</name>
    <dbReference type="NCBI Taxonomy" id="2021998"/>
    <lineage>
        <taxon>Bacteria</taxon>
        <taxon>Pseudomonadati</taxon>
        <taxon>Pseudomonadota</taxon>
        <taxon>Alphaproteobacteria</taxon>
        <taxon>Acetobacterales</taxon>
        <taxon>Acetobacteraceae</taxon>
        <taxon>Novacetimonas</taxon>
    </lineage>
</organism>
<dbReference type="PANTHER" id="PTHR43245:SF23">
    <property type="entry name" value="NAD(P)-BINDING DOMAIN-CONTAINING PROTEIN"/>
    <property type="match status" value="1"/>
</dbReference>
<dbReference type="Gene3D" id="3.40.50.720">
    <property type="entry name" value="NAD(P)-binding Rossmann-like Domain"/>
    <property type="match status" value="1"/>
</dbReference>
<protein>
    <submittedName>
        <fullName evidence="2">NAD-dependent epimerase</fullName>
    </submittedName>
</protein>
<name>A0A318QD99_9PROT</name>
<dbReference type="PANTHER" id="PTHR43245">
    <property type="entry name" value="BIFUNCTIONAL POLYMYXIN RESISTANCE PROTEIN ARNA"/>
    <property type="match status" value="1"/>
</dbReference>
<sequence length="348" mass="38464">MRILVVGNMGYIGPVVVRHLRKSFPTAHITGYDLCLFGQCLTTHGPLPEISLQMQYFGDVRDISYEFLHEVDAVIHLAAISNDPMGSRFEEVTDQINRGGSLHLARMAVKAGVKHFVFASSCSVYGVASGPARKETDPVEPLTAYARSKIETEQALAEMELGDMTVTCLRFATACGFSDRLRLDLVINDFVASALTTGEIVVLSDGTPWRPLIHVRDMARAIEWAATRRQGLPFMVVNAGSDEWNHTVRDLAEAVAEHIPGTTVSINTDAPPDRRSYKVDFSLFRTLAPDFLPQVSLAETITELVAGLRNFGFADRNFRNSSLIRLHALKYMIDAGYLGMDLRWTASA</sequence>
<dbReference type="EMBL" id="NOXG01000008">
    <property type="protein sequence ID" value="PYD75541.1"/>
    <property type="molecule type" value="Genomic_DNA"/>
</dbReference>
<dbReference type="Pfam" id="PF01370">
    <property type="entry name" value="Epimerase"/>
    <property type="match status" value="1"/>
</dbReference>
<dbReference type="InterPro" id="IPR050177">
    <property type="entry name" value="Lipid_A_modif_metabolic_enz"/>
</dbReference>
<dbReference type="InterPro" id="IPR036291">
    <property type="entry name" value="NAD(P)-bd_dom_sf"/>
</dbReference>
<dbReference type="Proteomes" id="UP000247609">
    <property type="component" value="Unassembled WGS sequence"/>
</dbReference>
<dbReference type="InterPro" id="IPR001509">
    <property type="entry name" value="Epimerase_deHydtase"/>
</dbReference>
<dbReference type="SUPFAM" id="SSF51735">
    <property type="entry name" value="NAD(P)-binding Rossmann-fold domains"/>
    <property type="match status" value="1"/>
</dbReference>
<dbReference type="AlphaFoldDB" id="A0A318QD99"/>
<proteinExistence type="predicted"/>
<comment type="caution">
    <text evidence="2">The sequence shown here is derived from an EMBL/GenBank/DDBJ whole genome shotgun (WGS) entry which is preliminary data.</text>
</comment>
<feature type="domain" description="NAD-dependent epimerase/dehydratase" evidence="1">
    <location>
        <begin position="3"/>
        <end position="240"/>
    </location>
</feature>